<evidence type="ECO:0000313" key="19">
    <source>
        <dbReference type="Proteomes" id="UP001497480"/>
    </source>
</evidence>
<name>A0AAV1WRB7_LUPLU</name>
<sequence length="250" mass="28185">MGAFIFFILFLVFTFQGSIIKVNCANYQATGSCGTGPHINYPFQIKGQQTQYEAIHGFELLCKDNITTIHFPSYGDLVVKSISYDSKKIDLLDPRNCSHGVFLNLDLSNTPFQYYYFLKNYSYLNCSTNLSPRFIEVPCLSGSTYHVYTVDPALNVPSSCEIVKTVAIPFEYSAYVSDNSLGLRLTWDLPESEDSKTLNQTRDSHKARYIVLGFSICVFLLATLISIKIHGSTRNCHHKEGQLLQSMGDF</sequence>
<keyword evidence="5" id="KW-0808">Transferase</keyword>
<gene>
    <name evidence="18" type="ORF">LLUT_LOCUS12707</name>
</gene>
<dbReference type="InterPro" id="IPR025287">
    <property type="entry name" value="WAK_GUB"/>
</dbReference>
<keyword evidence="11" id="KW-0862">Zinc</keyword>
<evidence type="ECO:0000313" key="18">
    <source>
        <dbReference type="EMBL" id="CAL0311647.1"/>
    </source>
</evidence>
<evidence type="ECO:0000256" key="11">
    <source>
        <dbReference type="ARBA" id="ARBA00022833"/>
    </source>
</evidence>
<dbReference type="GO" id="GO:0008270">
    <property type="term" value="F:zinc ion binding"/>
    <property type="evidence" value="ECO:0007669"/>
    <property type="project" value="UniProtKB-KW"/>
</dbReference>
<dbReference type="PANTHER" id="PTHR46279:SF12">
    <property type="entry name" value="RING-TYPE E3 UBIQUITIN TRANSFERASE"/>
    <property type="match status" value="1"/>
</dbReference>
<evidence type="ECO:0000256" key="15">
    <source>
        <dbReference type="SAM" id="Phobius"/>
    </source>
</evidence>
<dbReference type="AlphaFoldDB" id="A0AAV1WRB7"/>
<comment type="catalytic activity">
    <reaction evidence="1">
        <text>S-ubiquitinyl-[E2 ubiquitin-conjugating enzyme]-L-cysteine + [acceptor protein]-L-lysine = [E2 ubiquitin-conjugating enzyme]-L-cysteine + N(6)-ubiquitinyl-[acceptor protein]-L-lysine.</text>
        <dbReference type="EC" id="2.3.2.27"/>
    </reaction>
</comment>
<keyword evidence="10" id="KW-0833">Ubl conjugation pathway</keyword>
<evidence type="ECO:0000256" key="16">
    <source>
        <dbReference type="SAM" id="SignalP"/>
    </source>
</evidence>
<keyword evidence="9" id="KW-0863">Zinc-finger</keyword>
<dbReference type="PANTHER" id="PTHR46279">
    <property type="entry name" value="RING/U-BOX SUPERFAMILY PROTEIN"/>
    <property type="match status" value="1"/>
</dbReference>
<evidence type="ECO:0000259" key="17">
    <source>
        <dbReference type="Pfam" id="PF13947"/>
    </source>
</evidence>
<feature type="signal peptide" evidence="16">
    <location>
        <begin position="1"/>
        <end position="24"/>
    </location>
</feature>
<dbReference type="Pfam" id="PF13947">
    <property type="entry name" value="GUB_WAK_bind"/>
    <property type="match status" value="1"/>
</dbReference>
<evidence type="ECO:0000256" key="4">
    <source>
        <dbReference type="ARBA" id="ARBA00012483"/>
    </source>
</evidence>
<dbReference type="InterPro" id="IPR046948">
    <property type="entry name" value="ATL20-22-like"/>
</dbReference>
<feature type="chain" id="PRO_5043718509" description="RING-type E3 ubiquitin transferase" evidence="16">
    <location>
        <begin position="25"/>
        <end position="250"/>
    </location>
</feature>
<evidence type="ECO:0000256" key="9">
    <source>
        <dbReference type="ARBA" id="ARBA00022771"/>
    </source>
</evidence>
<feature type="transmembrane region" description="Helical" evidence="15">
    <location>
        <begin position="209"/>
        <end position="229"/>
    </location>
</feature>
<dbReference type="GO" id="GO:0016020">
    <property type="term" value="C:membrane"/>
    <property type="evidence" value="ECO:0007669"/>
    <property type="project" value="UniProtKB-SubCell"/>
</dbReference>
<evidence type="ECO:0000256" key="13">
    <source>
        <dbReference type="ARBA" id="ARBA00023136"/>
    </source>
</evidence>
<keyword evidence="7" id="KW-0479">Metal-binding</keyword>
<dbReference type="GO" id="GO:0061630">
    <property type="term" value="F:ubiquitin protein ligase activity"/>
    <property type="evidence" value="ECO:0007669"/>
    <property type="project" value="UniProtKB-EC"/>
</dbReference>
<keyword evidence="12 15" id="KW-1133">Transmembrane helix</keyword>
<dbReference type="GO" id="GO:0030247">
    <property type="term" value="F:polysaccharide binding"/>
    <property type="evidence" value="ECO:0007669"/>
    <property type="project" value="InterPro"/>
</dbReference>
<reference evidence="18 19" key="1">
    <citation type="submission" date="2024-03" db="EMBL/GenBank/DDBJ databases">
        <authorList>
            <person name="Martinez-Hernandez J."/>
        </authorList>
    </citation>
    <scope>NUCLEOTIDE SEQUENCE [LARGE SCALE GENOMIC DNA]</scope>
</reference>
<comment type="similarity">
    <text evidence="14">Belongs to the RING-type zinc finger family. ATL subfamily.</text>
</comment>
<evidence type="ECO:0000256" key="1">
    <source>
        <dbReference type="ARBA" id="ARBA00000900"/>
    </source>
</evidence>
<keyword evidence="6 15" id="KW-0812">Transmembrane</keyword>
<dbReference type="EC" id="2.3.2.27" evidence="4"/>
<keyword evidence="13 15" id="KW-0472">Membrane</keyword>
<keyword evidence="19" id="KW-1185">Reference proteome</keyword>
<comment type="caution">
    <text evidence="18">The sequence shown here is derived from an EMBL/GenBank/DDBJ whole genome shotgun (WGS) entry which is preliminary data.</text>
</comment>
<evidence type="ECO:0000256" key="12">
    <source>
        <dbReference type="ARBA" id="ARBA00022989"/>
    </source>
</evidence>
<proteinExistence type="inferred from homology"/>
<evidence type="ECO:0000256" key="14">
    <source>
        <dbReference type="ARBA" id="ARBA00024209"/>
    </source>
</evidence>
<evidence type="ECO:0000256" key="2">
    <source>
        <dbReference type="ARBA" id="ARBA00004167"/>
    </source>
</evidence>
<accession>A0AAV1WRB7</accession>
<evidence type="ECO:0000256" key="8">
    <source>
        <dbReference type="ARBA" id="ARBA00022729"/>
    </source>
</evidence>
<comment type="subcellular location">
    <subcellularLocation>
        <location evidence="2">Membrane</location>
        <topology evidence="2">Single-pass membrane protein</topology>
    </subcellularLocation>
</comment>
<feature type="domain" description="Wall-associated receptor kinase galacturonan-binding" evidence="17">
    <location>
        <begin position="32"/>
        <end position="92"/>
    </location>
</feature>
<organism evidence="18 19">
    <name type="scientific">Lupinus luteus</name>
    <name type="common">European yellow lupine</name>
    <dbReference type="NCBI Taxonomy" id="3873"/>
    <lineage>
        <taxon>Eukaryota</taxon>
        <taxon>Viridiplantae</taxon>
        <taxon>Streptophyta</taxon>
        <taxon>Embryophyta</taxon>
        <taxon>Tracheophyta</taxon>
        <taxon>Spermatophyta</taxon>
        <taxon>Magnoliopsida</taxon>
        <taxon>eudicotyledons</taxon>
        <taxon>Gunneridae</taxon>
        <taxon>Pentapetalae</taxon>
        <taxon>rosids</taxon>
        <taxon>fabids</taxon>
        <taxon>Fabales</taxon>
        <taxon>Fabaceae</taxon>
        <taxon>Papilionoideae</taxon>
        <taxon>50 kb inversion clade</taxon>
        <taxon>genistoids sensu lato</taxon>
        <taxon>core genistoids</taxon>
        <taxon>Genisteae</taxon>
        <taxon>Lupinus</taxon>
    </lineage>
</organism>
<dbReference type="EMBL" id="CAXHTB010000009">
    <property type="protein sequence ID" value="CAL0311647.1"/>
    <property type="molecule type" value="Genomic_DNA"/>
</dbReference>
<evidence type="ECO:0000256" key="6">
    <source>
        <dbReference type="ARBA" id="ARBA00022692"/>
    </source>
</evidence>
<protein>
    <recommendedName>
        <fullName evidence="4">RING-type E3 ubiquitin transferase</fullName>
        <ecNumber evidence="4">2.3.2.27</ecNumber>
    </recommendedName>
</protein>
<evidence type="ECO:0000256" key="10">
    <source>
        <dbReference type="ARBA" id="ARBA00022786"/>
    </source>
</evidence>
<evidence type="ECO:0000256" key="7">
    <source>
        <dbReference type="ARBA" id="ARBA00022723"/>
    </source>
</evidence>
<evidence type="ECO:0000256" key="3">
    <source>
        <dbReference type="ARBA" id="ARBA00004906"/>
    </source>
</evidence>
<comment type="pathway">
    <text evidence="3">Protein modification; protein ubiquitination.</text>
</comment>
<dbReference type="Proteomes" id="UP001497480">
    <property type="component" value="Unassembled WGS sequence"/>
</dbReference>
<evidence type="ECO:0000256" key="5">
    <source>
        <dbReference type="ARBA" id="ARBA00022679"/>
    </source>
</evidence>
<keyword evidence="8 16" id="KW-0732">Signal</keyword>